<evidence type="ECO:0000313" key="6">
    <source>
        <dbReference type="EMBL" id="TKR30448.1"/>
    </source>
</evidence>
<dbReference type="Proteomes" id="UP000308707">
    <property type="component" value="Unassembled WGS sequence"/>
</dbReference>
<feature type="transmembrane region" description="Helical" evidence="5">
    <location>
        <begin position="148"/>
        <end position="174"/>
    </location>
</feature>
<feature type="transmembrane region" description="Helical" evidence="5">
    <location>
        <begin position="180"/>
        <end position="198"/>
    </location>
</feature>
<feature type="transmembrane region" description="Helical" evidence="5">
    <location>
        <begin position="210"/>
        <end position="229"/>
    </location>
</feature>
<sequence length="366" mass="38117">MSDPDVMLFRFVGETVENAIAAFVEPAANNIISTVGATALVGSTLYLAIAGALIIAGYLSNPFWDVVKSCVKIAIVGSIALSAGNYMSWVVGGIDGIQTGLSAALNTLGGPSPDSIYETLDKSLGHAFSLVGECFKHSDEAGYDVGTAIGWLLCGSMIGLGALLFTLLGGAIIIMAKFSLAALFALGPVFIMCLMWPATARFFDSWFSQAMSYVFTIVIAALFMSFALAAFDRFVDGADLSGGGVNSPAFAALQILGCTGIFTYLLLKSSELASGLAGGVSMAALTIRQMVSPATATAHAVSGGAASMGRIVNPTSNRLDPKTGLQMSSSRAEHLYMGRTILNPAYRKAVTDHRTENRGSNTVKGR</sequence>
<keyword evidence="2 5" id="KW-0812">Transmembrane</keyword>
<evidence type="ECO:0000256" key="2">
    <source>
        <dbReference type="ARBA" id="ARBA00022692"/>
    </source>
</evidence>
<comment type="caution">
    <text evidence="6">The sequence shown here is derived from an EMBL/GenBank/DDBJ whole genome shotgun (WGS) entry which is preliminary data.</text>
</comment>
<reference evidence="6 7" key="1">
    <citation type="submission" date="2019-04" db="EMBL/GenBank/DDBJ databases">
        <title>Reference strain of H23.</title>
        <authorList>
            <person name="Luo X."/>
        </authorList>
    </citation>
    <scope>NUCLEOTIDE SEQUENCE [LARGE SCALE GENOMIC DNA]</scope>
    <source>
        <strain evidence="6 7">H23</strain>
    </source>
</reference>
<evidence type="ECO:0000313" key="7">
    <source>
        <dbReference type="Proteomes" id="UP000308707"/>
    </source>
</evidence>
<dbReference type="GO" id="GO:0016020">
    <property type="term" value="C:membrane"/>
    <property type="evidence" value="ECO:0007669"/>
    <property type="project" value="UniProtKB-SubCell"/>
</dbReference>
<evidence type="ECO:0000256" key="3">
    <source>
        <dbReference type="ARBA" id="ARBA00022989"/>
    </source>
</evidence>
<evidence type="ECO:0000256" key="5">
    <source>
        <dbReference type="SAM" id="Phobius"/>
    </source>
</evidence>
<gene>
    <name evidence="6" type="ORF">FCE95_10020</name>
</gene>
<feature type="transmembrane region" description="Helical" evidence="5">
    <location>
        <begin position="31"/>
        <end position="59"/>
    </location>
</feature>
<organism evidence="6 7">
    <name type="scientific">Luteimonas gilva</name>
    <dbReference type="NCBI Taxonomy" id="2572684"/>
    <lineage>
        <taxon>Bacteria</taxon>
        <taxon>Pseudomonadati</taxon>
        <taxon>Pseudomonadota</taxon>
        <taxon>Gammaproteobacteria</taxon>
        <taxon>Lysobacterales</taxon>
        <taxon>Lysobacteraceae</taxon>
        <taxon>Luteimonas</taxon>
    </lineage>
</organism>
<keyword evidence="4 5" id="KW-0472">Membrane</keyword>
<dbReference type="RefSeq" id="WP_137266878.1">
    <property type="nucleotide sequence ID" value="NZ_SZUA01000002.1"/>
</dbReference>
<name>A0A4U5JPW3_9GAMM</name>
<proteinExistence type="predicted"/>
<dbReference type="EMBL" id="SZUA01000002">
    <property type="protein sequence ID" value="TKR30448.1"/>
    <property type="molecule type" value="Genomic_DNA"/>
</dbReference>
<evidence type="ECO:0000256" key="1">
    <source>
        <dbReference type="ARBA" id="ARBA00004141"/>
    </source>
</evidence>
<keyword evidence="3 5" id="KW-1133">Transmembrane helix</keyword>
<comment type="subcellular location">
    <subcellularLocation>
        <location evidence="1">Membrane</location>
        <topology evidence="1">Multi-pass membrane protein</topology>
    </subcellularLocation>
</comment>
<dbReference type="Pfam" id="PF04610">
    <property type="entry name" value="TrbL"/>
    <property type="match status" value="1"/>
</dbReference>
<feature type="transmembrane region" description="Helical" evidence="5">
    <location>
        <begin position="249"/>
        <end position="267"/>
    </location>
</feature>
<keyword evidence="7" id="KW-1185">Reference proteome</keyword>
<accession>A0A4U5JPW3</accession>
<dbReference type="OrthoDB" id="9077370at2"/>
<evidence type="ECO:0000256" key="4">
    <source>
        <dbReference type="ARBA" id="ARBA00023136"/>
    </source>
</evidence>
<dbReference type="GO" id="GO:0030255">
    <property type="term" value="P:protein secretion by the type IV secretion system"/>
    <property type="evidence" value="ECO:0007669"/>
    <property type="project" value="InterPro"/>
</dbReference>
<dbReference type="InterPro" id="IPR007688">
    <property type="entry name" value="Conjugal_tfr_TrbL/VirB6"/>
</dbReference>
<dbReference type="AlphaFoldDB" id="A0A4U5JPW3"/>
<protein>
    <submittedName>
        <fullName evidence="6">Type IV secretion system protein</fullName>
    </submittedName>
</protein>